<dbReference type="EMBL" id="SZQA01000039">
    <property type="protein sequence ID" value="TKK83965.1"/>
    <property type="molecule type" value="Genomic_DNA"/>
</dbReference>
<dbReference type="AlphaFoldDB" id="A0A4U3M529"/>
<gene>
    <name evidence="5" type="ORF">FDA94_31880</name>
</gene>
<comment type="caution">
    <text evidence="5">The sequence shown here is derived from an EMBL/GenBank/DDBJ whole genome shotgun (WGS) entry which is preliminary data.</text>
</comment>
<sequence length="307" mass="32879">MPLHPQSQSFLDRFPPVAGADLDALTDDEVAVLRQLDSRVAERGAPVEVFSAVDATVAGVPVRVYRPTGEEPLPVVVYLHGGGWVYGTLPQLDPLGRDLAVRTGAVVVMADYRLAPHHVFPAAVDDAWAVVRDVFDRPAFYHGEPGQVAVAGDSAGGNLAAVTAWLARDAGLPLAHQALVYPVTDVAMDTPSYAEYAHGYGLSVADMTWVVRKYAPGVDPRDPRLSPLHLADKSGLAPATVVTAEYDLLRDEGRAYAKALADAGVPVDYLDYAGALHGFFSYPGFFDAAGEAREHVARNLRAAFRRP</sequence>
<dbReference type="SUPFAM" id="SSF53474">
    <property type="entry name" value="alpha/beta-Hydrolases"/>
    <property type="match status" value="1"/>
</dbReference>
<evidence type="ECO:0000256" key="3">
    <source>
        <dbReference type="PROSITE-ProRule" id="PRU10038"/>
    </source>
</evidence>
<dbReference type="OrthoDB" id="3209779at2"/>
<protein>
    <submittedName>
        <fullName evidence="5">Alpha/beta hydrolase</fullName>
    </submittedName>
</protein>
<dbReference type="Pfam" id="PF07859">
    <property type="entry name" value="Abhydrolase_3"/>
    <property type="match status" value="1"/>
</dbReference>
<keyword evidence="6" id="KW-1185">Reference proteome</keyword>
<dbReference type="PANTHER" id="PTHR48081:SF8">
    <property type="entry name" value="ALPHA_BETA HYDROLASE FOLD-3 DOMAIN-CONTAINING PROTEIN-RELATED"/>
    <property type="match status" value="1"/>
</dbReference>
<dbReference type="InterPro" id="IPR033140">
    <property type="entry name" value="Lipase_GDXG_put_SER_AS"/>
</dbReference>
<reference evidence="5 6" key="1">
    <citation type="submission" date="2019-04" db="EMBL/GenBank/DDBJ databases">
        <title>Herbidospora sp. NEAU-GS14.nov., a novel actinomycete isolated from soil.</title>
        <authorList>
            <person name="Han L."/>
        </authorList>
    </citation>
    <scope>NUCLEOTIDE SEQUENCE [LARGE SCALE GENOMIC DNA]</scope>
    <source>
        <strain evidence="5 6">NEAU-GS14</strain>
    </source>
</reference>
<dbReference type="GO" id="GO:0016787">
    <property type="term" value="F:hydrolase activity"/>
    <property type="evidence" value="ECO:0007669"/>
    <property type="project" value="UniProtKB-KW"/>
</dbReference>
<dbReference type="PROSITE" id="PS01174">
    <property type="entry name" value="LIPASE_GDXG_SER"/>
    <property type="match status" value="1"/>
</dbReference>
<dbReference type="InterPro" id="IPR013094">
    <property type="entry name" value="AB_hydrolase_3"/>
</dbReference>
<dbReference type="InterPro" id="IPR050300">
    <property type="entry name" value="GDXG_lipolytic_enzyme"/>
</dbReference>
<dbReference type="Gene3D" id="3.40.50.1820">
    <property type="entry name" value="alpha/beta hydrolase"/>
    <property type="match status" value="1"/>
</dbReference>
<dbReference type="PANTHER" id="PTHR48081">
    <property type="entry name" value="AB HYDROLASE SUPERFAMILY PROTEIN C4A8.06C"/>
    <property type="match status" value="1"/>
</dbReference>
<evidence type="ECO:0000256" key="2">
    <source>
        <dbReference type="ARBA" id="ARBA00022801"/>
    </source>
</evidence>
<dbReference type="Proteomes" id="UP000308705">
    <property type="component" value="Unassembled WGS sequence"/>
</dbReference>
<proteinExistence type="inferred from homology"/>
<evidence type="ECO:0000259" key="4">
    <source>
        <dbReference type="Pfam" id="PF07859"/>
    </source>
</evidence>
<accession>A0A4U3M529</accession>
<evidence type="ECO:0000256" key="1">
    <source>
        <dbReference type="ARBA" id="ARBA00010515"/>
    </source>
</evidence>
<feature type="domain" description="Alpha/beta hydrolase fold-3" evidence="4">
    <location>
        <begin position="76"/>
        <end position="280"/>
    </location>
</feature>
<keyword evidence="2 5" id="KW-0378">Hydrolase</keyword>
<organism evidence="5 6">
    <name type="scientific">Herbidospora galbida</name>
    <dbReference type="NCBI Taxonomy" id="2575442"/>
    <lineage>
        <taxon>Bacteria</taxon>
        <taxon>Bacillati</taxon>
        <taxon>Actinomycetota</taxon>
        <taxon>Actinomycetes</taxon>
        <taxon>Streptosporangiales</taxon>
        <taxon>Streptosporangiaceae</taxon>
        <taxon>Herbidospora</taxon>
    </lineage>
</organism>
<evidence type="ECO:0000313" key="5">
    <source>
        <dbReference type="EMBL" id="TKK83965.1"/>
    </source>
</evidence>
<dbReference type="InterPro" id="IPR029058">
    <property type="entry name" value="AB_hydrolase_fold"/>
</dbReference>
<feature type="active site" evidence="3">
    <location>
        <position position="154"/>
    </location>
</feature>
<evidence type="ECO:0000313" key="6">
    <source>
        <dbReference type="Proteomes" id="UP000308705"/>
    </source>
</evidence>
<dbReference type="RefSeq" id="WP_137250772.1">
    <property type="nucleotide sequence ID" value="NZ_SZQA01000039.1"/>
</dbReference>
<comment type="similarity">
    <text evidence="1">Belongs to the 'GDXG' lipolytic enzyme family.</text>
</comment>
<name>A0A4U3M529_9ACTN</name>